<feature type="domain" description="p-hydroxybenzoic acid efflux pump subunit AaeA-like beta-barrel" evidence="9">
    <location>
        <begin position="372"/>
        <end position="445"/>
    </location>
</feature>
<dbReference type="Pfam" id="PF25917">
    <property type="entry name" value="BSH_RND"/>
    <property type="match status" value="1"/>
</dbReference>
<evidence type="ECO:0000256" key="2">
    <source>
        <dbReference type="ARBA" id="ARBA00022692"/>
    </source>
</evidence>
<dbReference type="InterPro" id="IPR058625">
    <property type="entry name" value="MdtA-like_BSH"/>
</dbReference>
<protein>
    <submittedName>
        <fullName evidence="10">Hemolysin D</fullName>
    </submittedName>
</protein>
<dbReference type="GO" id="GO:0016020">
    <property type="term" value="C:membrane"/>
    <property type="evidence" value="ECO:0007669"/>
    <property type="project" value="UniProtKB-SubCell"/>
</dbReference>
<proteinExistence type="predicted"/>
<feature type="transmembrane region" description="Helical" evidence="7">
    <location>
        <begin position="129"/>
        <end position="149"/>
    </location>
</feature>
<sequence length="466" mass="50250">MSDATLFPLSVRERWRVPLPRAFMPERRGAQARNVDFAFFPARAEPAFRAAVVPRGLAPPTAVARAGDGGADGGSGGSTGQRRHDDRDTDAPGGGGDGHPHDDRGGRTGGDGDGDDGEGERKRPGKKPLIILGAVLLVLLIAGLVWWLMTRDQESTDDAYTDGNAVAVAPHVSGYVTRLAVDDNTFVHRGDVLVEIDPRDYRAQVDAARAQLGLAQAQLDAARVQLDIARVQYPAQYRQARAQIESAEAAYRQALAAQERQRTVDARATSQQAIDAADAQRASADANVAMAQAQARTASLVPQQIRQAETAVEERRQQVLQARAQLDTANLNLSYCELRASSDGWVTRRNVQLGSYLQAGASIFSIVTPRVWITANFKESQLERMRIGDRVDVSVDAYPDLDLRGHVDSIQLGSGARFSAFPPENATGNFVKIVQRVPVKIVLDGALPNNPPLGLGLSVEPTVHLK</sequence>
<evidence type="ECO:0000256" key="7">
    <source>
        <dbReference type="SAM" id="Phobius"/>
    </source>
</evidence>
<accession>A0A108EVS5</accession>
<dbReference type="Gene3D" id="2.40.30.170">
    <property type="match status" value="1"/>
</dbReference>
<comment type="caution">
    <text evidence="10">The sequence shown here is derived from an EMBL/GenBank/DDBJ whole genome shotgun (WGS) entry which is preliminary data.</text>
</comment>
<dbReference type="EMBL" id="LPLZ01000033">
    <property type="protein sequence ID" value="KWN18200.1"/>
    <property type="molecule type" value="Genomic_DNA"/>
</dbReference>
<dbReference type="GO" id="GO:0055085">
    <property type="term" value="P:transmembrane transport"/>
    <property type="evidence" value="ECO:0007669"/>
    <property type="project" value="InterPro"/>
</dbReference>
<dbReference type="Gene3D" id="2.40.50.100">
    <property type="match status" value="1"/>
</dbReference>
<evidence type="ECO:0000256" key="6">
    <source>
        <dbReference type="SAM" id="MobiDB-lite"/>
    </source>
</evidence>
<evidence type="ECO:0000256" key="3">
    <source>
        <dbReference type="ARBA" id="ARBA00022989"/>
    </source>
</evidence>
<dbReference type="InterPro" id="IPR058634">
    <property type="entry name" value="AaeA-lik-b-barrel"/>
</dbReference>
<evidence type="ECO:0000256" key="1">
    <source>
        <dbReference type="ARBA" id="ARBA00004167"/>
    </source>
</evidence>
<name>A0A108EVS5_9BURK</name>
<feature type="coiled-coil region" evidence="5">
    <location>
        <begin position="305"/>
        <end position="332"/>
    </location>
</feature>
<keyword evidence="2 7" id="KW-0812">Transmembrane</keyword>
<evidence type="ECO:0000256" key="4">
    <source>
        <dbReference type="ARBA" id="ARBA00023136"/>
    </source>
</evidence>
<dbReference type="SUPFAM" id="SSF111369">
    <property type="entry name" value="HlyD-like secretion proteins"/>
    <property type="match status" value="2"/>
</dbReference>
<keyword evidence="4 7" id="KW-0472">Membrane</keyword>
<comment type="subcellular location">
    <subcellularLocation>
        <location evidence="1">Membrane</location>
        <topology evidence="1">Single-pass membrane protein</topology>
    </subcellularLocation>
</comment>
<dbReference type="InterPro" id="IPR050739">
    <property type="entry name" value="MFP"/>
</dbReference>
<keyword evidence="3 7" id="KW-1133">Transmembrane helix</keyword>
<evidence type="ECO:0000259" key="8">
    <source>
        <dbReference type="Pfam" id="PF25917"/>
    </source>
</evidence>
<dbReference type="PANTHER" id="PTHR30386">
    <property type="entry name" value="MEMBRANE FUSION SUBUNIT OF EMRAB-TOLC MULTIDRUG EFFLUX PUMP"/>
    <property type="match status" value="1"/>
</dbReference>
<dbReference type="Pfam" id="PF25963">
    <property type="entry name" value="Beta-barrel_AAEA"/>
    <property type="match status" value="1"/>
</dbReference>
<dbReference type="RefSeq" id="WP_060346988.1">
    <property type="nucleotide sequence ID" value="NZ_LPLZ01000033.1"/>
</dbReference>
<dbReference type="PANTHER" id="PTHR30386:SF26">
    <property type="entry name" value="TRANSPORT PROTEIN COMB"/>
    <property type="match status" value="1"/>
</dbReference>
<evidence type="ECO:0000313" key="11">
    <source>
        <dbReference type="Proteomes" id="UP000068016"/>
    </source>
</evidence>
<reference evidence="10 11" key="1">
    <citation type="submission" date="2015-11" db="EMBL/GenBank/DDBJ databases">
        <title>Expanding the genomic diversity of Burkholderia species for the development of highly accurate diagnostics.</title>
        <authorList>
            <person name="Sahl J."/>
            <person name="Keim P."/>
            <person name="Wagner D."/>
        </authorList>
    </citation>
    <scope>NUCLEOTIDE SEQUENCE [LARGE SCALE GENOMIC DNA]</scope>
    <source>
        <strain evidence="10 11">MSMB793WGS</strain>
    </source>
</reference>
<dbReference type="AlphaFoldDB" id="A0A108EVS5"/>
<organism evidence="10 11">
    <name type="scientific">Burkholderia territorii</name>
    <dbReference type="NCBI Taxonomy" id="1503055"/>
    <lineage>
        <taxon>Bacteria</taxon>
        <taxon>Pseudomonadati</taxon>
        <taxon>Pseudomonadota</taxon>
        <taxon>Betaproteobacteria</taxon>
        <taxon>Burkholderiales</taxon>
        <taxon>Burkholderiaceae</taxon>
        <taxon>Burkholderia</taxon>
        <taxon>Burkholderia cepacia complex</taxon>
    </lineage>
</organism>
<feature type="compositionally biased region" description="Gly residues" evidence="6">
    <location>
        <begin position="67"/>
        <end position="79"/>
    </location>
</feature>
<gene>
    <name evidence="10" type="ORF">WT83_12135</name>
</gene>
<evidence type="ECO:0000313" key="10">
    <source>
        <dbReference type="EMBL" id="KWN18200.1"/>
    </source>
</evidence>
<feature type="region of interest" description="Disordered" evidence="6">
    <location>
        <begin position="62"/>
        <end position="124"/>
    </location>
</feature>
<keyword evidence="5" id="KW-0175">Coiled coil</keyword>
<dbReference type="Proteomes" id="UP000068016">
    <property type="component" value="Unassembled WGS sequence"/>
</dbReference>
<feature type="coiled-coil region" evidence="5">
    <location>
        <begin position="205"/>
        <end position="257"/>
    </location>
</feature>
<dbReference type="Gene3D" id="1.10.287.470">
    <property type="entry name" value="Helix hairpin bin"/>
    <property type="match status" value="1"/>
</dbReference>
<evidence type="ECO:0000256" key="5">
    <source>
        <dbReference type="SAM" id="Coils"/>
    </source>
</evidence>
<feature type="domain" description="Multidrug resistance protein MdtA-like barrel-sandwich hybrid" evidence="8">
    <location>
        <begin position="164"/>
        <end position="368"/>
    </location>
</feature>
<evidence type="ECO:0000259" key="9">
    <source>
        <dbReference type="Pfam" id="PF25963"/>
    </source>
</evidence>